<protein>
    <submittedName>
        <fullName evidence="3">Uncharacterized protein</fullName>
    </submittedName>
</protein>
<accession>A0A3R7RYK1</accession>
<dbReference type="RefSeq" id="XP_029227622.1">
    <property type="nucleotide sequence ID" value="XM_029372257.1"/>
</dbReference>
<gene>
    <name evidence="3" type="ORF">Tco025E_05358</name>
</gene>
<sequence length="424" mass="48094">MEFRKLDPRRKSPFYEQQDVSERLDTLQGTVAILRQRQEHQAGQWRAVCEEQRQHCADLASIYQQLQDLLLAGGDGEARQRSGSSAGGPPQESLRGEVCELLRNFKDHIEQHTTETNQRLDNMQRSLEEMEVRAENDNRCVARQEERLTRLEEQQREMLRRLSSASTRDDLERLRATVSQQLHSQREDAAASTQRYLGNVDAQLTAQEAHYREEHRCLQRETQQSIEQAMQRLQGQLDSFSGELQTQASDIEVRASNMEERTRGEVREMLTAHVAKTCEQVEEVHRELTGKHQRLVEDTMNALGKMANLAEELPRKVFLLQEDVANIHGALDRHGEALNEQCLQGSLQGAFDEVKDWLQDLERRALGRGEFDESMAGIDDKLAALKKEFILRSLAERTTEHGINVEGDGSLSTAAGGGGGDAAD</sequence>
<evidence type="ECO:0000313" key="3">
    <source>
        <dbReference type="EMBL" id="RNF15856.1"/>
    </source>
</evidence>
<dbReference type="Proteomes" id="UP000284403">
    <property type="component" value="Unassembled WGS sequence"/>
</dbReference>
<proteinExistence type="predicted"/>
<feature type="region of interest" description="Disordered" evidence="2">
    <location>
        <begin position="75"/>
        <end position="94"/>
    </location>
</feature>
<feature type="region of interest" description="Disordered" evidence="2">
    <location>
        <begin position="404"/>
        <end position="424"/>
    </location>
</feature>
<evidence type="ECO:0000256" key="1">
    <source>
        <dbReference type="SAM" id="Coils"/>
    </source>
</evidence>
<name>A0A3R7RYK1_9TRYP</name>
<feature type="coiled-coil region" evidence="1">
    <location>
        <begin position="113"/>
        <end position="168"/>
    </location>
</feature>
<evidence type="ECO:0000256" key="2">
    <source>
        <dbReference type="SAM" id="MobiDB-lite"/>
    </source>
</evidence>
<dbReference type="AlphaFoldDB" id="A0A3R7RYK1"/>
<feature type="compositionally biased region" description="Gly residues" evidence="2">
    <location>
        <begin position="415"/>
        <end position="424"/>
    </location>
</feature>
<keyword evidence="4" id="KW-1185">Reference proteome</keyword>
<organism evidence="3 4">
    <name type="scientific">Trypanosoma conorhini</name>
    <dbReference type="NCBI Taxonomy" id="83891"/>
    <lineage>
        <taxon>Eukaryota</taxon>
        <taxon>Discoba</taxon>
        <taxon>Euglenozoa</taxon>
        <taxon>Kinetoplastea</taxon>
        <taxon>Metakinetoplastina</taxon>
        <taxon>Trypanosomatida</taxon>
        <taxon>Trypanosomatidae</taxon>
        <taxon>Trypanosoma</taxon>
    </lineage>
</organism>
<evidence type="ECO:0000313" key="4">
    <source>
        <dbReference type="Proteomes" id="UP000284403"/>
    </source>
</evidence>
<dbReference type="OrthoDB" id="262831at2759"/>
<dbReference type="EMBL" id="MKKU01000312">
    <property type="protein sequence ID" value="RNF15856.1"/>
    <property type="molecule type" value="Genomic_DNA"/>
</dbReference>
<comment type="caution">
    <text evidence="3">The sequence shown here is derived from an EMBL/GenBank/DDBJ whole genome shotgun (WGS) entry which is preliminary data.</text>
</comment>
<keyword evidence="1" id="KW-0175">Coiled coil</keyword>
<reference evidence="3 4" key="1">
    <citation type="journal article" date="2018" name="BMC Genomics">
        <title>Genomic comparison of Trypanosoma conorhini and Trypanosoma rangeli to Trypanosoma cruzi strains of high and low virulence.</title>
        <authorList>
            <person name="Bradwell K.R."/>
            <person name="Koparde V.N."/>
            <person name="Matveyev A.V."/>
            <person name="Serrano M.G."/>
            <person name="Alves J.M."/>
            <person name="Parikh H."/>
            <person name="Huang B."/>
            <person name="Lee V."/>
            <person name="Espinosa-Alvarez O."/>
            <person name="Ortiz P.A."/>
            <person name="Costa-Martins A.G."/>
            <person name="Teixeira M.M."/>
            <person name="Buck G.A."/>
        </authorList>
    </citation>
    <scope>NUCLEOTIDE SEQUENCE [LARGE SCALE GENOMIC DNA]</scope>
    <source>
        <strain evidence="3 4">025E</strain>
    </source>
</reference>
<dbReference type="GeneID" id="40318969"/>